<reference evidence="2 3" key="1">
    <citation type="submission" date="2021-03" db="EMBL/GenBank/DDBJ databases">
        <title>Complete genome sequence of Streptomyces cyanogenus S136, producer of anticancer angucycline landomycin A.</title>
        <authorList>
            <person name="Hrab P."/>
            <person name="Ruckert C."/>
            <person name="Busche T."/>
            <person name="Ostash I."/>
            <person name="Kalinowski J."/>
            <person name="Fedorenko V."/>
            <person name="Yushchuk O."/>
            <person name="Ostash B."/>
        </authorList>
    </citation>
    <scope>NUCLEOTIDE SEQUENCE [LARGE SCALE GENOMIC DNA]</scope>
    <source>
        <strain evidence="2 3">S136</strain>
    </source>
</reference>
<dbReference type="PANTHER" id="PTHR42305">
    <property type="entry name" value="MEMBRANE PROTEIN RV1733C-RELATED"/>
    <property type="match status" value="1"/>
</dbReference>
<name>A0ABX7TIT9_STRCY</name>
<organism evidence="2 3">
    <name type="scientific">Streptomyces cyanogenus</name>
    <dbReference type="NCBI Taxonomy" id="80860"/>
    <lineage>
        <taxon>Bacteria</taxon>
        <taxon>Bacillati</taxon>
        <taxon>Actinomycetota</taxon>
        <taxon>Actinomycetes</taxon>
        <taxon>Kitasatosporales</taxon>
        <taxon>Streptomycetaceae</taxon>
        <taxon>Streptomyces</taxon>
    </lineage>
</organism>
<feature type="transmembrane region" description="Helical" evidence="1">
    <location>
        <begin position="140"/>
        <end position="161"/>
    </location>
</feature>
<keyword evidence="1" id="KW-0472">Membrane</keyword>
<dbReference type="RefSeq" id="WP_208030403.1">
    <property type="nucleotide sequence ID" value="NZ_CP071839.1"/>
</dbReference>
<dbReference type="EMBL" id="CP071839">
    <property type="protein sequence ID" value="QTD96427.1"/>
    <property type="molecule type" value="Genomic_DNA"/>
</dbReference>
<dbReference type="Proteomes" id="UP000663908">
    <property type="component" value="Chromosome"/>
</dbReference>
<protein>
    <submittedName>
        <fullName evidence="2">Membrane protein</fullName>
    </submittedName>
</protein>
<keyword evidence="3" id="KW-1185">Reference proteome</keyword>
<proteinExistence type="predicted"/>
<feature type="transmembrane region" description="Helical" evidence="1">
    <location>
        <begin position="21"/>
        <end position="44"/>
    </location>
</feature>
<dbReference type="InterPro" id="IPR039708">
    <property type="entry name" value="MT1774/Rv1733c-like"/>
</dbReference>
<dbReference type="PANTHER" id="PTHR42305:SF1">
    <property type="entry name" value="MEMBRANE PROTEIN RV1733C-RELATED"/>
    <property type="match status" value="1"/>
</dbReference>
<evidence type="ECO:0000256" key="1">
    <source>
        <dbReference type="SAM" id="Phobius"/>
    </source>
</evidence>
<evidence type="ECO:0000313" key="2">
    <source>
        <dbReference type="EMBL" id="QTD96427.1"/>
    </source>
</evidence>
<keyword evidence="1" id="KW-0812">Transmembrane</keyword>
<accession>A0ABX7TIT9</accession>
<keyword evidence="1" id="KW-1133">Transmembrane helix</keyword>
<gene>
    <name evidence="2" type="ORF">S1361_03655</name>
</gene>
<evidence type="ECO:0000313" key="3">
    <source>
        <dbReference type="Proteomes" id="UP000663908"/>
    </source>
</evidence>
<sequence length="190" mass="20538">MGTTQRLWRWRSNPLRRREDVVEAWMVLVVWTLALVGGALAGLVTAGAAEDQYTEQRTHRHAVRAVLLADAPHGVTADWSPDGRVQGPVRWTAPDGASRTGHTLVAGGLRAGARVTVWQDDRGRLVLSPPTGRAEGHVEAALFGAAAALAVAVPVFGAGAATRAWLDRRRLAHWDQEWDLVGPQWGPRTG</sequence>